<reference evidence="2 3" key="1">
    <citation type="submission" date="2020-01" db="EMBL/GenBank/DDBJ databases">
        <title>Jiella pacifica sp. nov.</title>
        <authorList>
            <person name="Xue Z."/>
            <person name="Zhu S."/>
            <person name="Chen J."/>
            <person name="Yang J."/>
        </authorList>
    </citation>
    <scope>NUCLEOTIDE SEQUENCE [LARGE SCALE GENOMIC DNA]</scope>
    <source>
        <strain evidence="2 3">40Bstr34</strain>
    </source>
</reference>
<keyword evidence="3" id="KW-1185">Reference proteome</keyword>
<dbReference type="Proteomes" id="UP000469011">
    <property type="component" value="Unassembled WGS sequence"/>
</dbReference>
<dbReference type="EMBL" id="JAAAMG010000032">
    <property type="protein sequence ID" value="NDW07579.1"/>
    <property type="molecule type" value="Genomic_DNA"/>
</dbReference>
<proteinExistence type="predicted"/>
<evidence type="ECO:0000313" key="2">
    <source>
        <dbReference type="EMBL" id="NDW07579.1"/>
    </source>
</evidence>
<dbReference type="AlphaFoldDB" id="A0A6N9TD35"/>
<protein>
    <submittedName>
        <fullName evidence="2">DUF3429 family protein</fullName>
    </submittedName>
</protein>
<feature type="transmembrane region" description="Helical" evidence="1">
    <location>
        <begin position="143"/>
        <end position="168"/>
    </location>
</feature>
<keyword evidence="1" id="KW-0472">Membrane</keyword>
<accession>A0A6N9TD35</accession>
<comment type="caution">
    <text evidence="2">The sequence shown here is derived from an EMBL/GenBank/DDBJ whole genome shotgun (WGS) entry which is preliminary data.</text>
</comment>
<feature type="transmembrane region" description="Helical" evidence="1">
    <location>
        <begin position="54"/>
        <end position="75"/>
    </location>
</feature>
<name>A0A6N9TD35_9HYPH</name>
<feature type="transmembrane region" description="Helical" evidence="1">
    <location>
        <begin position="27"/>
        <end position="48"/>
    </location>
</feature>
<evidence type="ECO:0000313" key="3">
    <source>
        <dbReference type="Proteomes" id="UP000469011"/>
    </source>
</evidence>
<keyword evidence="1" id="KW-1133">Transmembrane helix</keyword>
<organism evidence="2 3">
    <name type="scientific">Jiella pacifica</name>
    <dbReference type="NCBI Taxonomy" id="2696469"/>
    <lineage>
        <taxon>Bacteria</taxon>
        <taxon>Pseudomonadati</taxon>
        <taxon>Pseudomonadota</taxon>
        <taxon>Alphaproteobacteria</taxon>
        <taxon>Hyphomicrobiales</taxon>
        <taxon>Aurantimonadaceae</taxon>
        <taxon>Jiella</taxon>
    </lineage>
</organism>
<keyword evidence="1" id="KW-0812">Transmembrane</keyword>
<gene>
    <name evidence="2" type="ORF">GTK09_24505</name>
</gene>
<sequence length="174" mass="18468">MARGTTMASRDDGRTITATEAAEPPPIGALFAFAAMLPIGAGAVYLWIGDEAQSFLTVNLTLLWGAAILTFLAGVRRGVSFRQPGGPTLSQLATMLWLYGLGFLAIVETVWAYTLTATALEFVGFLSLAALDPIAAKNGEAPLFFASLRPIQMAIPIVALPVLGYYVWQSPLFG</sequence>
<evidence type="ECO:0000256" key="1">
    <source>
        <dbReference type="SAM" id="Phobius"/>
    </source>
</evidence>